<proteinExistence type="inferred from homology"/>
<evidence type="ECO:0000256" key="7">
    <source>
        <dbReference type="ARBA" id="ARBA00023237"/>
    </source>
</evidence>
<dbReference type="InterPro" id="IPR003423">
    <property type="entry name" value="OMP_efflux"/>
</dbReference>
<comment type="subcellular location">
    <subcellularLocation>
        <location evidence="1">Cell outer membrane</location>
    </subcellularLocation>
</comment>
<reference evidence="8 9" key="1">
    <citation type="submission" date="2021-03" db="EMBL/GenBank/DDBJ databases">
        <title>Fibrella sp. HMF5405 genome sequencing and assembly.</title>
        <authorList>
            <person name="Kang H."/>
            <person name="Kim H."/>
            <person name="Bae S."/>
            <person name="Joh K."/>
        </authorList>
    </citation>
    <scope>NUCLEOTIDE SEQUENCE [LARGE SCALE GENOMIC DNA]</scope>
    <source>
        <strain evidence="8 9">HMF5405</strain>
    </source>
</reference>
<gene>
    <name evidence="8" type="ORF">J2I46_05515</name>
</gene>
<evidence type="ECO:0000256" key="2">
    <source>
        <dbReference type="ARBA" id="ARBA00007613"/>
    </source>
</evidence>
<accession>A0ABS3JDF3</accession>
<comment type="caution">
    <text evidence="8">The sequence shown here is derived from an EMBL/GenBank/DDBJ whole genome shotgun (WGS) entry which is preliminary data.</text>
</comment>
<dbReference type="InterPro" id="IPR051906">
    <property type="entry name" value="TolC-like"/>
</dbReference>
<name>A0ABS3JDF3_9BACT</name>
<dbReference type="RefSeq" id="WP_207327924.1">
    <property type="nucleotide sequence ID" value="NZ_JAFMYW010000001.1"/>
</dbReference>
<evidence type="ECO:0000256" key="5">
    <source>
        <dbReference type="ARBA" id="ARBA00022692"/>
    </source>
</evidence>
<protein>
    <submittedName>
        <fullName evidence="8">TolC family protein</fullName>
    </submittedName>
</protein>
<evidence type="ECO:0000313" key="9">
    <source>
        <dbReference type="Proteomes" id="UP000664628"/>
    </source>
</evidence>
<comment type="similarity">
    <text evidence="2">Belongs to the outer membrane factor (OMF) (TC 1.B.17) family.</text>
</comment>
<keyword evidence="7" id="KW-0998">Cell outer membrane</keyword>
<evidence type="ECO:0000256" key="4">
    <source>
        <dbReference type="ARBA" id="ARBA00022452"/>
    </source>
</evidence>
<dbReference type="Proteomes" id="UP000664628">
    <property type="component" value="Unassembled WGS sequence"/>
</dbReference>
<sequence>MRQSFVVNNSGTLLRRLTGAVRRVSVGYSRLLLACLFPTLLFGQRATQPADTVVFSAADFFGAVIQFHPIVKQAALFSEEARTEIMQARGAFDPKITSYFDRKEFGADLYYNRWQTGLSVPIMPAGIDLKLGYDRAIGERVNPEVRTPLTGLVLVGVSVPVGQSLLIDGRRTALRQAQLGINLAEADRRKQVNKTLYDAAKAYWEWYLAYRSYQLVNEGFQLADVRFAATRQRALIGEVATIDTTEALITVQDRLVQRQQAEVDLQNARLNLSVFLWAANNQPIDLPANVVPQSAVSEPISDELVQTLLSQAVQQHPELLKLDAKTGQNQLEERLRRALIQPQVNLSANLLSQTPNLMQGYDWNSYYAFGLSNHKIGLDVVMPLFLRKERGKLRQVQVKGQQLTLERQQTVRDIQNDILAARNEMVNLNQQILVQQQTVANQRRLVQAEQQRFALGESSLFLVNSRESKLIDLGVKLEELRTKYKKAIAALWYAAGSAQGT</sequence>
<evidence type="ECO:0000256" key="6">
    <source>
        <dbReference type="ARBA" id="ARBA00023136"/>
    </source>
</evidence>
<dbReference type="PANTHER" id="PTHR30026">
    <property type="entry name" value="OUTER MEMBRANE PROTEIN TOLC"/>
    <property type="match status" value="1"/>
</dbReference>
<dbReference type="Gene3D" id="1.20.1600.10">
    <property type="entry name" value="Outer membrane efflux proteins (OEP)"/>
    <property type="match status" value="1"/>
</dbReference>
<dbReference type="PANTHER" id="PTHR30026:SF20">
    <property type="entry name" value="OUTER MEMBRANE PROTEIN TOLC"/>
    <property type="match status" value="1"/>
</dbReference>
<keyword evidence="6" id="KW-0472">Membrane</keyword>
<keyword evidence="5" id="KW-0812">Transmembrane</keyword>
<keyword evidence="3" id="KW-0813">Transport</keyword>
<keyword evidence="9" id="KW-1185">Reference proteome</keyword>
<keyword evidence="4" id="KW-1134">Transmembrane beta strand</keyword>
<evidence type="ECO:0000313" key="8">
    <source>
        <dbReference type="EMBL" id="MBO0948030.1"/>
    </source>
</evidence>
<organism evidence="8 9">
    <name type="scientific">Fibrella forsythiae</name>
    <dbReference type="NCBI Taxonomy" id="2817061"/>
    <lineage>
        <taxon>Bacteria</taxon>
        <taxon>Pseudomonadati</taxon>
        <taxon>Bacteroidota</taxon>
        <taxon>Cytophagia</taxon>
        <taxon>Cytophagales</taxon>
        <taxon>Spirosomataceae</taxon>
        <taxon>Fibrella</taxon>
    </lineage>
</organism>
<evidence type="ECO:0000256" key="1">
    <source>
        <dbReference type="ARBA" id="ARBA00004442"/>
    </source>
</evidence>
<dbReference type="SUPFAM" id="SSF56954">
    <property type="entry name" value="Outer membrane efflux proteins (OEP)"/>
    <property type="match status" value="1"/>
</dbReference>
<evidence type="ECO:0000256" key="3">
    <source>
        <dbReference type="ARBA" id="ARBA00022448"/>
    </source>
</evidence>
<dbReference type="Pfam" id="PF02321">
    <property type="entry name" value="OEP"/>
    <property type="match status" value="1"/>
</dbReference>
<dbReference type="EMBL" id="JAFMYW010000001">
    <property type="protein sequence ID" value="MBO0948030.1"/>
    <property type="molecule type" value="Genomic_DNA"/>
</dbReference>